<dbReference type="SUPFAM" id="SSF54106">
    <property type="entry name" value="LysM domain"/>
    <property type="match status" value="1"/>
</dbReference>
<dbReference type="InterPro" id="IPR051056">
    <property type="entry name" value="Glycosyl_Hydrolase_73"/>
</dbReference>
<dbReference type="Gene3D" id="1.10.530.10">
    <property type="match status" value="1"/>
</dbReference>
<dbReference type="EMBL" id="JANDHW010000008">
    <property type="protein sequence ID" value="MCP9612353.1"/>
    <property type="molecule type" value="Genomic_DNA"/>
</dbReference>
<accession>A0ABT1MKX0</accession>
<dbReference type="Pfam" id="PF01476">
    <property type="entry name" value="LysM"/>
    <property type="match status" value="2"/>
</dbReference>
<evidence type="ECO:0000256" key="1">
    <source>
        <dbReference type="ARBA" id="ARBA00022529"/>
    </source>
</evidence>
<reference evidence="6 7" key="1">
    <citation type="submission" date="2022-07" db="EMBL/GenBank/DDBJ databases">
        <title>Fecal culturing of patients with breast cancer.</title>
        <authorList>
            <person name="Teng N.M.Y."/>
            <person name="Kiu R."/>
            <person name="Evans R."/>
            <person name="Baker D.J."/>
            <person name="Zenner C."/>
            <person name="Robinson S.D."/>
            <person name="Hall L.J."/>
        </authorList>
    </citation>
    <scope>NUCLEOTIDE SEQUENCE [LARGE SCALE GENOMIC DNA]</scope>
    <source>
        <strain evidence="6 7">LH1063</strain>
    </source>
</reference>
<protein>
    <recommendedName>
        <fullName evidence="4">Peptidoglycan hydrolase</fullName>
    </recommendedName>
</protein>
<evidence type="ECO:0000313" key="6">
    <source>
        <dbReference type="EMBL" id="MCP9612353.1"/>
    </source>
</evidence>
<sequence>MNKTTFRQVISCPKSLPLLITLFLVSFCISVTAQNKNRIYMRYIDQYKDLAIEQQRKYKIPASITLSQGLLESGAGLGQLASKSNNHFGIKCHKWTGARVYHDDDAKGECFRKYRHPKESYEDHSLFLTRNMRYARLFELKSTDYKGWARGLQQCGYATDKAYASKLIQLIELYELYQYDRKGSRDKIPNTTQQIVIRRPVYKSYGLLYVEARDGDSMASLAKELGFKKKKLCSYNEIPEEYPLEAGDIIYLEKKNKKAEKPYLFHKVRAGESMHDISQRYGIRVKNLYKMNKKDSEYVPSEGDTLKLR</sequence>
<dbReference type="Proteomes" id="UP001205603">
    <property type="component" value="Unassembled WGS sequence"/>
</dbReference>
<dbReference type="Pfam" id="PF01832">
    <property type="entry name" value="Glucosaminidase"/>
    <property type="match status" value="1"/>
</dbReference>
<organism evidence="6 7">
    <name type="scientific">Coprobacter tertius</name>
    <dbReference type="NCBI Taxonomy" id="2944915"/>
    <lineage>
        <taxon>Bacteria</taxon>
        <taxon>Pseudomonadati</taxon>
        <taxon>Bacteroidota</taxon>
        <taxon>Bacteroidia</taxon>
        <taxon>Bacteroidales</taxon>
        <taxon>Barnesiellaceae</taxon>
        <taxon>Coprobacter</taxon>
    </lineage>
</organism>
<evidence type="ECO:0000256" key="2">
    <source>
        <dbReference type="ARBA" id="ARBA00022638"/>
    </source>
</evidence>
<keyword evidence="7" id="KW-1185">Reference proteome</keyword>
<name>A0ABT1MKX0_9BACT</name>
<keyword evidence="1" id="KW-0929">Antimicrobial</keyword>
<feature type="domain" description="LysM" evidence="5">
    <location>
        <begin position="264"/>
        <end position="308"/>
    </location>
</feature>
<evidence type="ECO:0000256" key="3">
    <source>
        <dbReference type="ARBA" id="ARBA00022801"/>
    </source>
</evidence>
<comment type="caution">
    <text evidence="6">The sequence shown here is derived from an EMBL/GenBank/DDBJ whole genome shotgun (WGS) entry which is preliminary data.</text>
</comment>
<dbReference type="InterPro" id="IPR018392">
    <property type="entry name" value="LysM"/>
</dbReference>
<dbReference type="InterPro" id="IPR036779">
    <property type="entry name" value="LysM_dom_sf"/>
</dbReference>
<dbReference type="InterPro" id="IPR002901">
    <property type="entry name" value="MGlyc_endo_b_GlcNAc-like_dom"/>
</dbReference>
<dbReference type="SMART" id="SM00257">
    <property type="entry name" value="LysM"/>
    <property type="match status" value="1"/>
</dbReference>
<keyword evidence="3" id="KW-0378">Hydrolase</keyword>
<evidence type="ECO:0000256" key="4">
    <source>
        <dbReference type="ARBA" id="ARBA00032108"/>
    </source>
</evidence>
<proteinExistence type="predicted"/>
<evidence type="ECO:0000313" key="7">
    <source>
        <dbReference type="Proteomes" id="UP001205603"/>
    </source>
</evidence>
<evidence type="ECO:0000259" key="5">
    <source>
        <dbReference type="PROSITE" id="PS51782"/>
    </source>
</evidence>
<dbReference type="Gene3D" id="3.10.350.10">
    <property type="entry name" value="LysM domain"/>
    <property type="match status" value="1"/>
</dbReference>
<dbReference type="PANTHER" id="PTHR33308:SF9">
    <property type="entry name" value="PEPTIDOGLYCAN HYDROLASE FLGJ"/>
    <property type="match status" value="1"/>
</dbReference>
<dbReference type="RefSeq" id="WP_255027647.1">
    <property type="nucleotide sequence ID" value="NZ_JANDHW010000008.1"/>
</dbReference>
<keyword evidence="2" id="KW-0081">Bacteriolytic enzyme</keyword>
<dbReference type="PROSITE" id="PS51782">
    <property type="entry name" value="LYSM"/>
    <property type="match status" value="1"/>
</dbReference>
<gene>
    <name evidence="6" type="ORF">NMU02_09635</name>
</gene>
<dbReference type="SMART" id="SM00047">
    <property type="entry name" value="LYZ2"/>
    <property type="match status" value="1"/>
</dbReference>
<dbReference type="CDD" id="cd00118">
    <property type="entry name" value="LysM"/>
    <property type="match status" value="1"/>
</dbReference>
<dbReference type="PANTHER" id="PTHR33308">
    <property type="entry name" value="PEPTIDOGLYCAN HYDROLASE FLGJ"/>
    <property type="match status" value="1"/>
</dbReference>